<dbReference type="Gene3D" id="3.40.50.200">
    <property type="entry name" value="Peptidase S8/S53 domain"/>
    <property type="match status" value="1"/>
</dbReference>
<proteinExistence type="inferred from homology"/>
<dbReference type="EMBL" id="VDFC01000025">
    <property type="protein sequence ID" value="KAA0940600.1"/>
    <property type="molecule type" value="Genomic_DNA"/>
</dbReference>
<feature type="active site" description="Charge relay system" evidence="5 6">
    <location>
        <position position="455"/>
    </location>
</feature>
<dbReference type="PANTHER" id="PTHR43806">
    <property type="entry name" value="PEPTIDASE S8"/>
    <property type="match status" value="1"/>
</dbReference>
<keyword evidence="8" id="KW-0732">Signal</keyword>
<dbReference type="RefSeq" id="WP_149510789.1">
    <property type="nucleotide sequence ID" value="NZ_VDFC01000025.1"/>
</dbReference>
<feature type="signal peptide" evidence="8">
    <location>
        <begin position="1"/>
        <end position="17"/>
    </location>
</feature>
<sequence>MRRIRLVAAISTGLALAAGAVAPVAARTGTAPATATSAVGTAAPEDLGTVRLITGDRVAVGTDTGGRRTASVTPGPGRRHILFRTYEQDGRLTVLPSDAGDLVSAGLLDRNLFDVDGLLAQRYDEAHSDALPLIVAGDGGAAGSAVRRLTELAEDGAPVRRLDSIGARSVRVAEDDLGRFWKQLAPDEGRVGAARTAGTPRVWLDGRVRSTLDRSVPQIGAPTVWKAGQQGESVRVAVLDTGVDRSHPDLAGRITEAKDFSGSSGTGDAFGHGTHVASIVGGSGAASAASAGGKGGKGVAPGADLLVGKVLGDDGFGTESQVIAGMEWAAGTGAAVVNMSLGSDSPSDGTDPMSLALNELTERTGTLFVVAAGNSGELGTSTIGSPGAADAALTVGAVDRAGALAPFSSRGPRTGDDAVKPDLTAPGVGIVAARAAGTTMGDPVDAQHVAASGTSMAAPHVAGAAALLAQRHPDWDAGRLKDALISTARTATGQEVTEQGGGLVDVAAAALGPVTATGTVALGPFTTGGGEPRTTPLRYTNTSGADVTLALTARLATAGGRTPAEGAVKLGSGSVRVPAGATAEVPLTVDPARVAQGDYYGYVTAVSADGKTTVHTTVSLAVHGPVHRLTVRTIDLEGKRIEALPTIWGADGFVGYTGTDPAVAEVEEGTYQLDYSSLDPAADGQELRHVVLPEVKVTGDRSVTLDARRTTLVDIRTPKPAEQRGILSYQTYRKIDGHSLLQGTMYFDVGRRLYVSPTAKVTDGTFEFASRWQFVAPLLDMTVSGGKGRKETPDAYYMPSSPLFDEKGTRLTAVDAGDAAAPSLRRARGKLAVVTNEQNLNEQELAEQAAAAGVRGLVLIHFGDIAWTRWHPDGERWGVPTVRIGKSAGAALLKRIGRGSTTVGFTGTARSPYLYDIMQVSSQQVPEKVVHTVSERNSAVVRARYADNGGARWASEQRFARRPYQDTAWLQYTRYVPTGTDRTEYVSSGDTAWQHLVHHETTYDVDTPLLVGMADAPRTYRAGERTADTWQGAVVRPSIPRGTATPSVRSGDVLKLRIPEFTDAQAGHRSRLLAGGGGIGTSGGARAAQGDSASAVLYRDERRTAEADGGYADFEVPSGAADYRLDLTTSRVSPEWAYGTATETSWSFRSGSTGSATVLPLLQLDYDVPADAYNAVRPGRTHTVGLSVRAQDGLAAPRGTDVRVEASYDDGGSWSRAKVRDRGHNVFEAVVTKPSRVRGDAYVTLRVTAHDAAGHAVRQTVQRAYLHRG</sequence>
<dbReference type="InterPro" id="IPR023827">
    <property type="entry name" value="Peptidase_S8_Asp-AS"/>
</dbReference>
<feature type="chain" id="PRO_5038547093" evidence="8">
    <location>
        <begin position="18"/>
        <end position="1269"/>
    </location>
</feature>
<feature type="active site" description="Charge relay system" evidence="5 6">
    <location>
        <position position="272"/>
    </location>
</feature>
<name>A0A5B0BEW5_9ACTN</name>
<dbReference type="InterPro" id="IPR036852">
    <property type="entry name" value="Peptidase_S8/S53_dom_sf"/>
</dbReference>
<evidence type="ECO:0000259" key="9">
    <source>
        <dbReference type="Pfam" id="PF00082"/>
    </source>
</evidence>
<dbReference type="PRINTS" id="PR00723">
    <property type="entry name" value="SUBTILISIN"/>
</dbReference>
<dbReference type="PROSITE" id="PS51892">
    <property type="entry name" value="SUBTILASE"/>
    <property type="match status" value="1"/>
</dbReference>
<comment type="caution">
    <text evidence="10">The sequence shown here is derived from an EMBL/GenBank/DDBJ whole genome shotgun (WGS) entry which is preliminary data.</text>
</comment>
<dbReference type="InterPro" id="IPR050131">
    <property type="entry name" value="Peptidase_S8_subtilisin-like"/>
</dbReference>
<organism evidence="10 11">
    <name type="scientific">Streptomyces apricus</name>
    <dbReference type="NCBI Taxonomy" id="1828112"/>
    <lineage>
        <taxon>Bacteria</taxon>
        <taxon>Bacillati</taxon>
        <taxon>Actinomycetota</taxon>
        <taxon>Actinomycetes</taxon>
        <taxon>Kitasatosporales</taxon>
        <taxon>Streptomycetaceae</taxon>
        <taxon>Streptomyces</taxon>
    </lineage>
</organism>
<evidence type="ECO:0000256" key="2">
    <source>
        <dbReference type="ARBA" id="ARBA00022670"/>
    </source>
</evidence>
<evidence type="ECO:0000256" key="8">
    <source>
        <dbReference type="SAM" id="SignalP"/>
    </source>
</evidence>
<evidence type="ECO:0000256" key="4">
    <source>
        <dbReference type="ARBA" id="ARBA00022825"/>
    </source>
</evidence>
<dbReference type="InterPro" id="IPR017296">
    <property type="entry name" value="Peptidase_S8A_SAM-P45"/>
</dbReference>
<dbReference type="PANTHER" id="PTHR43806:SF65">
    <property type="entry name" value="SERINE PROTEASE APRX"/>
    <property type="match status" value="1"/>
</dbReference>
<evidence type="ECO:0000256" key="1">
    <source>
        <dbReference type="ARBA" id="ARBA00011073"/>
    </source>
</evidence>
<dbReference type="PIRSF" id="PIRSF037852">
    <property type="entry name" value="Subtilisin_rel_SAV5721"/>
    <property type="match status" value="1"/>
</dbReference>
<evidence type="ECO:0000256" key="7">
    <source>
        <dbReference type="RuleBase" id="RU003355"/>
    </source>
</evidence>
<feature type="active site" description="Charge relay system" evidence="5 6">
    <location>
        <position position="240"/>
    </location>
</feature>
<dbReference type="PROSITE" id="PS00136">
    <property type="entry name" value="SUBTILASE_ASP"/>
    <property type="match status" value="1"/>
</dbReference>
<dbReference type="PROSITE" id="PS00137">
    <property type="entry name" value="SUBTILASE_HIS"/>
    <property type="match status" value="1"/>
</dbReference>
<gene>
    <name evidence="10" type="ORF">FGF04_09345</name>
</gene>
<evidence type="ECO:0000256" key="3">
    <source>
        <dbReference type="ARBA" id="ARBA00022801"/>
    </source>
</evidence>
<evidence type="ECO:0000256" key="6">
    <source>
        <dbReference type="PROSITE-ProRule" id="PRU01240"/>
    </source>
</evidence>
<dbReference type="PROSITE" id="PS00138">
    <property type="entry name" value="SUBTILASE_SER"/>
    <property type="match status" value="1"/>
</dbReference>
<dbReference type="Proteomes" id="UP000324965">
    <property type="component" value="Unassembled WGS sequence"/>
</dbReference>
<dbReference type="InterPro" id="IPR022398">
    <property type="entry name" value="Peptidase_S8_His-AS"/>
</dbReference>
<evidence type="ECO:0000256" key="5">
    <source>
        <dbReference type="PIRSR" id="PIRSR615500-1"/>
    </source>
</evidence>
<protein>
    <submittedName>
        <fullName evidence="10">Peptidase S8</fullName>
    </submittedName>
</protein>
<dbReference type="InterPro" id="IPR015500">
    <property type="entry name" value="Peptidase_S8_subtilisin-rel"/>
</dbReference>
<dbReference type="AlphaFoldDB" id="A0A5B0BEW5"/>
<dbReference type="GO" id="GO:0004252">
    <property type="term" value="F:serine-type endopeptidase activity"/>
    <property type="evidence" value="ECO:0007669"/>
    <property type="project" value="UniProtKB-UniRule"/>
</dbReference>
<keyword evidence="11" id="KW-1185">Reference proteome</keyword>
<keyword evidence="2 6" id="KW-0645">Protease</keyword>
<keyword evidence="4 6" id="KW-0720">Serine protease</keyword>
<dbReference type="GO" id="GO:0006508">
    <property type="term" value="P:proteolysis"/>
    <property type="evidence" value="ECO:0007669"/>
    <property type="project" value="UniProtKB-KW"/>
</dbReference>
<dbReference type="InterPro" id="IPR023828">
    <property type="entry name" value="Peptidase_S8_Ser-AS"/>
</dbReference>
<evidence type="ECO:0000313" key="10">
    <source>
        <dbReference type="EMBL" id="KAA0940600.1"/>
    </source>
</evidence>
<comment type="similarity">
    <text evidence="1 6 7">Belongs to the peptidase S8 family.</text>
</comment>
<dbReference type="Pfam" id="PF00082">
    <property type="entry name" value="Peptidase_S8"/>
    <property type="match status" value="1"/>
</dbReference>
<dbReference type="SUPFAM" id="SSF52743">
    <property type="entry name" value="Subtilisin-like"/>
    <property type="match status" value="1"/>
</dbReference>
<dbReference type="InterPro" id="IPR000209">
    <property type="entry name" value="Peptidase_S8/S53_dom"/>
</dbReference>
<evidence type="ECO:0000313" key="11">
    <source>
        <dbReference type="Proteomes" id="UP000324965"/>
    </source>
</evidence>
<accession>A0A5B0BEW5</accession>
<feature type="domain" description="Peptidase S8/S53" evidence="9">
    <location>
        <begin position="231"/>
        <end position="496"/>
    </location>
</feature>
<keyword evidence="3 6" id="KW-0378">Hydrolase</keyword>
<dbReference type="OrthoDB" id="9798386at2"/>
<reference evidence="10 11" key="1">
    <citation type="submission" date="2019-05" db="EMBL/GenBank/DDBJ databases">
        <authorList>
            <person name="Hariharan J."/>
            <person name="Choudoir M.J."/>
            <person name="Diebold P."/>
            <person name="Panke-Buisse K."/>
            <person name="Buckley D.H."/>
        </authorList>
    </citation>
    <scope>NUCLEOTIDE SEQUENCE [LARGE SCALE GENOMIC DNA]</scope>
    <source>
        <strain evidence="10 11">SUN51</strain>
    </source>
</reference>